<organism evidence="9 10">
    <name type="scientific">Acanthoscelides obtectus</name>
    <name type="common">Bean weevil</name>
    <name type="synonym">Bruchus obtectus</name>
    <dbReference type="NCBI Taxonomy" id="200917"/>
    <lineage>
        <taxon>Eukaryota</taxon>
        <taxon>Metazoa</taxon>
        <taxon>Ecdysozoa</taxon>
        <taxon>Arthropoda</taxon>
        <taxon>Hexapoda</taxon>
        <taxon>Insecta</taxon>
        <taxon>Pterygota</taxon>
        <taxon>Neoptera</taxon>
        <taxon>Endopterygota</taxon>
        <taxon>Coleoptera</taxon>
        <taxon>Polyphaga</taxon>
        <taxon>Cucujiformia</taxon>
        <taxon>Chrysomeloidea</taxon>
        <taxon>Chrysomelidae</taxon>
        <taxon>Bruchinae</taxon>
        <taxon>Bruchini</taxon>
        <taxon>Acanthoscelides</taxon>
    </lineage>
</organism>
<evidence type="ECO:0000256" key="5">
    <source>
        <dbReference type="ARBA" id="ARBA00022840"/>
    </source>
</evidence>
<protein>
    <recommendedName>
        <fullName evidence="11">Cell cycle checkpoint protein RAD17</fullName>
    </recommendedName>
</protein>
<comment type="caution">
    <text evidence="9">The sequence shown here is derived from an EMBL/GenBank/DDBJ whole genome shotgun (WGS) entry which is preliminary data.</text>
</comment>
<evidence type="ECO:0000313" key="9">
    <source>
        <dbReference type="EMBL" id="CAH2001982.1"/>
    </source>
</evidence>
<dbReference type="EMBL" id="CAKOFQ010007477">
    <property type="protein sequence ID" value="CAH2001982.1"/>
    <property type="molecule type" value="Genomic_DNA"/>
</dbReference>
<dbReference type="OrthoDB" id="10265971at2759"/>
<keyword evidence="7" id="KW-0131">Cell cycle</keyword>
<dbReference type="PANTHER" id="PTHR12172:SF0">
    <property type="entry name" value="CELL CYCLE CHECKPOINT PROTEIN RAD17"/>
    <property type="match status" value="1"/>
</dbReference>
<proteinExistence type="inferred from homology"/>
<reference evidence="9" key="1">
    <citation type="submission" date="2022-03" db="EMBL/GenBank/DDBJ databases">
        <authorList>
            <person name="Sayadi A."/>
        </authorList>
    </citation>
    <scope>NUCLEOTIDE SEQUENCE</scope>
</reference>
<dbReference type="Proteomes" id="UP001152888">
    <property type="component" value="Unassembled WGS sequence"/>
</dbReference>
<dbReference type="GO" id="GO:0005634">
    <property type="term" value="C:nucleus"/>
    <property type="evidence" value="ECO:0007669"/>
    <property type="project" value="UniProtKB-SubCell"/>
</dbReference>
<feature type="region of interest" description="Disordered" evidence="8">
    <location>
        <begin position="1"/>
        <end position="44"/>
    </location>
</feature>
<name>A0A9P0LW73_ACAOB</name>
<dbReference type="GO" id="GO:0005524">
    <property type="term" value="F:ATP binding"/>
    <property type="evidence" value="ECO:0007669"/>
    <property type="project" value="UniProtKB-KW"/>
</dbReference>
<sequence>MESNKKWRSFDFGPPHSNPKTHNVSKSKTENASPEKTTVNQSVTSNKLISDTVSGISKMPAFDFHQKLTPKTVSELAVHPKKIQEVESWLQRYVVSPEQNMKRSQFLVISGPTGSGKTVTLNVICSSLGISVSEWVNPIDQDYEIKGQNQISQFMEFLGDSKWNSLFDDCAKKITLVKDFPNAVIHRPEQFFDILEECSYKTDNPIVFICTDSNSSNINLVRMLFPDDIMAKYSIAHISFNSSASTLMKSAIKRAAELIKERTDLFKQPSPSTVDAIIASSMGDIRNTMNQFYLASLKDTGEIPTIQSLKESKGVKRKKVDKDSKLKGMSKDETLGLFHGLGRVLCPKREKVGNSWRLCHDVGKLVDEFAIQPSMFVSFLFENYLNYFGELTDVFRASEILSICAVLLDKWSGDHEALIPALWTAVLGLMVFNEHKVSKWNQIRGPVKLNKSTQRSEAASGLCPTDYYYYNVVTKSSKFHKFQFD</sequence>
<comment type="subcellular location">
    <subcellularLocation>
        <location evidence="1">Nucleus</location>
    </subcellularLocation>
</comment>
<evidence type="ECO:0000256" key="8">
    <source>
        <dbReference type="SAM" id="MobiDB-lite"/>
    </source>
</evidence>
<dbReference type="Pfam" id="PF03215">
    <property type="entry name" value="Rad17"/>
    <property type="match status" value="1"/>
</dbReference>
<comment type="similarity">
    <text evidence="2">Belongs to the rad17/RAD24 family.</text>
</comment>
<dbReference type="SUPFAM" id="SSF52540">
    <property type="entry name" value="P-loop containing nucleoside triphosphate hydrolases"/>
    <property type="match status" value="1"/>
</dbReference>
<dbReference type="PANTHER" id="PTHR12172">
    <property type="entry name" value="CELL CYCLE CHECKPOINT PROTEIN RAD17"/>
    <property type="match status" value="1"/>
</dbReference>
<keyword evidence="6" id="KW-0539">Nucleus</keyword>
<dbReference type="GO" id="GO:0006281">
    <property type="term" value="P:DNA repair"/>
    <property type="evidence" value="ECO:0007669"/>
    <property type="project" value="InterPro"/>
</dbReference>
<dbReference type="GO" id="GO:0033314">
    <property type="term" value="P:mitotic DNA replication checkpoint signaling"/>
    <property type="evidence" value="ECO:0007669"/>
    <property type="project" value="TreeGrafter"/>
</dbReference>
<evidence type="ECO:0000256" key="2">
    <source>
        <dbReference type="ARBA" id="ARBA00006168"/>
    </source>
</evidence>
<dbReference type="AlphaFoldDB" id="A0A9P0LW73"/>
<dbReference type="InterPro" id="IPR004582">
    <property type="entry name" value="Checkpoint_prot_Rad17_Rad24"/>
</dbReference>
<dbReference type="Gene3D" id="3.40.50.300">
    <property type="entry name" value="P-loop containing nucleotide triphosphate hydrolases"/>
    <property type="match status" value="1"/>
</dbReference>
<keyword evidence="5" id="KW-0067">ATP-binding</keyword>
<evidence type="ECO:0000256" key="7">
    <source>
        <dbReference type="ARBA" id="ARBA00023306"/>
    </source>
</evidence>
<evidence type="ECO:0000256" key="4">
    <source>
        <dbReference type="ARBA" id="ARBA00022763"/>
    </source>
</evidence>
<gene>
    <name evidence="9" type="ORF">ACAOBT_LOCUS26553</name>
</gene>
<evidence type="ECO:0000256" key="3">
    <source>
        <dbReference type="ARBA" id="ARBA00022741"/>
    </source>
</evidence>
<keyword evidence="3" id="KW-0547">Nucleotide-binding</keyword>
<keyword evidence="4" id="KW-0227">DNA damage</keyword>
<feature type="compositionally biased region" description="Polar residues" evidence="8">
    <location>
        <begin position="18"/>
        <end position="44"/>
    </location>
</feature>
<evidence type="ECO:0000256" key="6">
    <source>
        <dbReference type="ARBA" id="ARBA00023242"/>
    </source>
</evidence>
<dbReference type="InterPro" id="IPR027417">
    <property type="entry name" value="P-loop_NTPase"/>
</dbReference>
<dbReference type="GO" id="GO:0003689">
    <property type="term" value="F:DNA clamp loader activity"/>
    <property type="evidence" value="ECO:0007669"/>
    <property type="project" value="TreeGrafter"/>
</dbReference>
<accession>A0A9P0LW73</accession>
<evidence type="ECO:0000313" key="10">
    <source>
        <dbReference type="Proteomes" id="UP001152888"/>
    </source>
</evidence>
<keyword evidence="10" id="KW-1185">Reference proteome</keyword>
<dbReference type="GO" id="GO:0003682">
    <property type="term" value="F:chromatin binding"/>
    <property type="evidence" value="ECO:0007669"/>
    <property type="project" value="TreeGrafter"/>
</dbReference>
<evidence type="ECO:0008006" key="11">
    <source>
        <dbReference type="Google" id="ProtNLM"/>
    </source>
</evidence>
<evidence type="ECO:0000256" key="1">
    <source>
        <dbReference type="ARBA" id="ARBA00004123"/>
    </source>
</evidence>
<dbReference type="GO" id="GO:0000077">
    <property type="term" value="P:DNA damage checkpoint signaling"/>
    <property type="evidence" value="ECO:0007669"/>
    <property type="project" value="TreeGrafter"/>
</dbReference>